<evidence type="ECO:0000313" key="7">
    <source>
        <dbReference type="EMBL" id="QSS48765.1"/>
    </source>
</evidence>
<organism evidence="7 8">
    <name type="scientific">Ajellomyces capsulatus (strain H88)</name>
    <name type="common">Darling's disease fungus</name>
    <name type="synonym">Histoplasma capsulatum</name>
    <dbReference type="NCBI Taxonomy" id="544711"/>
    <lineage>
        <taxon>Eukaryota</taxon>
        <taxon>Fungi</taxon>
        <taxon>Dikarya</taxon>
        <taxon>Ascomycota</taxon>
        <taxon>Pezizomycotina</taxon>
        <taxon>Eurotiomycetes</taxon>
        <taxon>Eurotiomycetidae</taxon>
        <taxon>Onygenales</taxon>
        <taxon>Ajellomycetaceae</taxon>
        <taxon>Histoplasma</taxon>
    </lineage>
</organism>
<dbReference type="VEuPathDB" id="FungiDB:I7I53_08871"/>
<evidence type="ECO:0000256" key="4">
    <source>
        <dbReference type="ARBA" id="ARBA00023163"/>
    </source>
</evidence>
<feature type="region of interest" description="Disordered" evidence="6">
    <location>
        <begin position="1"/>
        <end position="33"/>
    </location>
</feature>
<accession>A0A8A1L7Q2</accession>
<feature type="region of interest" description="Disordered" evidence="6">
    <location>
        <begin position="168"/>
        <end position="187"/>
    </location>
</feature>
<keyword evidence="4" id="KW-0804">Transcription</keyword>
<keyword evidence="3" id="KW-0805">Transcription regulation</keyword>
<evidence type="ECO:0000256" key="2">
    <source>
        <dbReference type="ARBA" id="ARBA00008048"/>
    </source>
</evidence>
<reference evidence="7" key="1">
    <citation type="submission" date="2021-01" db="EMBL/GenBank/DDBJ databases">
        <title>Chromosome-level genome assembly of a human fungal pathogen reveals clustering of transcriptionally co-regulated genes.</title>
        <authorList>
            <person name="Voorhies M."/>
            <person name="Cohen S."/>
            <person name="Shea T.P."/>
            <person name="Petrus S."/>
            <person name="Munoz J.F."/>
            <person name="Poplawski S."/>
            <person name="Goldman W.E."/>
            <person name="Michael T."/>
            <person name="Cuomo C.A."/>
            <person name="Sil A."/>
            <person name="Beyhan S."/>
        </authorList>
    </citation>
    <scope>NUCLEOTIDE SEQUENCE</scope>
    <source>
        <strain evidence="7">H88</strain>
    </source>
</reference>
<dbReference type="Pfam" id="PF11571">
    <property type="entry name" value="Med27"/>
    <property type="match status" value="1"/>
</dbReference>
<keyword evidence="5" id="KW-0539">Nucleus</keyword>
<evidence type="ECO:0000256" key="3">
    <source>
        <dbReference type="ARBA" id="ARBA00023015"/>
    </source>
</evidence>
<comment type="subcellular location">
    <subcellularLocation>
        <location evidence="1">Nucleus</location>
    </subcellularLocation>
</comment>
<dbReference type="AlphaFoldDB" id="A0A8A1L7Q2"/>
<name>A0A8A1L7Q2_AJEC8</name>
<evidence type="ECO:0000313" key="8">
    <source>
        <dbReference type="Proteomes" id="UP000663419"/>
    </source>
</evidence>
<dbReference type="GO" id="GO:0016592">
    <property type="term" value="C:mediator complex"/>
    <property type="evidence" value="ECO:0007669"/>
    <property type="project" value="InterPro"/>
</dbReference>
<feature type="compositionally biased region" description="Low complexity" evidence="6">
    <location>
        <begin position="11"/>
        <end position="22"/>
    </location>
</feature>
<gene>
    <name evidence="7" type="ORF">I7I53_08871</name>
</gene>
<protein>
    <submittedName>
        <fullName evidence="7">Uncharacterized protein</fullName>
    </submittedName>
</protein>
<proteinExistence type="inferred from homology"/>
<comment type="similarity">
    <text evidence="2">Belongs to the Mediator complex subunit 27 family.</text>
</comment>
<dbReference type="EMBL" id="CP069102">
    <property type="protein sequence ID" value="QSS48765.1"/>
    <property type="molecule type" value="Genomic_DNA"/>
</dbReference>
<dbReference type="Proteomes" id="UP000663419">
    <property type="component" value="Chromosome 1"/>
</dbReference>
<evidence type="ECO:0000256" key="5">
    <source>
        <dbReference type="ARBA" id="ARBA00023242"/>
    </source>
</evidence>
<evidence type="ECO:0000256" key="1">
    <source>
        <dbReference type="ARBA" id="ARBA00004123"/>
    </source>
</evidence>
<dbReference type="InterPro" id="IPR021627">
    <property type="entry name" value="Mediator_Med27"/>
</dbReference>
<sequence length="356" mass="39625">MAAHMGFSGDAAPPSSSSAPAPTGAATMGADNSSIGQEGKAAAIFTAGEDWDSEQKLVTALSMLQQMEAKIHRLRNLVPNRLLAPLIPIVNPEARMPIPSSPQEMFDQLAQAARAGVAEVENFQSEWRSPEMAAIWTRVDHKLNESGGEYPPTTGVWERDYDSISRALSREERTEKEQRSRLEEEEEKSRVVVLGEGGGWREVVEKYRKQDLPIAIHVPRPADSSGRFAVAIPKLSLQFYVLQGPSSYDSQGPREWQVTTVPRGNTSKMEAEILECIRSRDRKWDLPYLLDMLCSYADVKKTRCLNCHRLTDGCAQLPTIRKPTQIQSTSTSTSTDHHKAKEEAMFTWNAYHPGCL</sequence>
<evidence type="ECO:0000256" key="6">
    <source>
        <dbReference type="SAM" id="MobiDB-lite"/>
    </source>
</evidence>